<proteinExistence type="predicted"/>
<evidence type="ECO:0000313" key="3">
    <source>
        <dbReference type="Proteomes" id="UP001189429"/>
    </source>
</evidence>
<organism evidence="2 3">
    <name type="scientific">Prorocentrum cordatum</name>
    <dbReference type="NCBI Taxonomy" id="2364126"/>
    <lineage>
        <taxon>Eukaryota</taxon>
        <taxon>Sar</taxon>
        <taxon>Alveolata</taxon>
        <taxon>Dinophyceae</taxon>
        <taxon>Prorocentrales</taxon>
        <taxon>Prorocentraceae</taxon>
        <taxon>Prorocentrum</taxon>
    </lineage>
</organism>
<dbReference type="Proteomes" id="UP001189429">
    <property type="component" value="Unassembled WGS sequence"/>
</dbReference>
<gene>
    <name evidence="2" type="ORF">PCOR1329_LOCUS65225</name>
</gene>
<sequence length="429" mass="47075">MVPSAGAFGGVCRAEDGLRESSGDASSHQRNSSDRKRRREWAKLSADRAIFRLSEEVVRLRSQCERFREAIEALFWDPEFSDRVLALAPALLDLLHSREKSKLSVLRRNVALHADAAGRTVADASERDLKFMQKGCRLESRARNSTTSCFSPSKIFPGVWEPCVADRAESFMGDPEPQVHDEALAGPPRGMSAHWFPMDGVPPPAMDGPEEGIAAVENTDKEDQSVVFSVLKASAVVFVPLEALHAQTVGVINSKEVSKRPFVKRLARLRRIAETAFEQDEPEVGSLIRGLGEAVAKALCIGPRPTKRMSAGSADGSRIQDPPVGKDAELREAEAVLRRLNEGLKKAHRELSAVLRMLAGLVHQAHEASQNIDRLRGEDPPPEGTDPSLAEAERILYRLNAHIDVANDTRLMLLDRLEGLEAALRSGTL</sequence>
<protein>
    <recommendedName>
        <fullName evidence="4">Mediator of RNA polymerase II transcription subunit 7</fullName>
    </recommendedName>
</protein>
<reference evidence="2" key="1">
    <citation type="submission" date="2023-10" db="EMBL/GenBank/DDBJ databases">
        <authorList>
            <person name="Chen Y."/>
            <person name="Shah S."/>
            <person name="Dougan E. K."/>
            <person name="Thang M."/>
            <person name="Chan C."/>
        </authorList>
    </citation>
    <scope>NUCLEOTIDE SEQUENCE [LARGE SCALE GENOMIC DNA]</scope>
</reference>
<feature type="region of interest" description="Disordered" evidence="1">
    <location>
        <begin position="368"/>
        <end position="388"/>
    </location>
</feature>
<name>A0ABN9WCM3_9DINO</name>
<evidence type="ECO:0000313" key="2">
    <source>
        <dbReference type="EMBL" id="CAK0882810.1"/>
    </source>
</evidence>
<feature type="region of interest" description="Disordered" evidence="1">
    <location>
        <begin position="17"/>
        <end position="38"/>
    </location>
</feature>
<evidence type="ECO:0008006" key="4">
    <source>
        <dbReference type="Google" id="ProtNLM"/>
    </source>
</evidence>
<comment type="caution">
    <text evidence="2">The sequence shown here is derived from an EMBL/GenBank/DDBJ whole genome shotgun (WGS) entry which is preliminary data.</text>
</comment>
<evidence type="ECO:0000256" key="1">
    <source>
        <dbReference type="SAM" id="MobiDB-lite"/>
    </source>
</evidence>
<dbReference type="EMBL" id="CAUYUJ010018341">
    <property type="protein sequence ID" value="CAK0882810.1"/>
    <property type="molecule type" value="Genomic_DNA"/>
</dbReference>
<keyword evidence="3" id="KW-1185">Reference proteome</keyword>
<accession>A0ABN9WCM3</accession>